<dbReference type="Proteomes" id="UP000267430">
    <property type="component" value="Unassembled WGS sequence"/>
</dbReference>
<dbReference type="PANTHER" id="PTHR43833">
    <property type="entry name" value="POTASSIUM CHANNEL PROTEIN 2-RELATED-RELATED"/>
    <property type="match status" value="1"/>
</dbReference>
<evidence type="ECO:0000259" key="2">
    <source>
        <dbReference type="PROSITE" id="PS51202"/>
    </source>
</evidence>
<dbReference type="PANTHER" id="PTHR43833:SF7">
    <property type="entry name" value="KTR SYSTEM POTASSIUM UPTAKE PROTEIN C"/>
    <property type="match status" value="1"/>
</dbReference>
<proteinExistence type="predicted"/>
<reference evidence="3 4" key="1">
    <citation type="submission" date="2018-12" db="EMBL/GenBank/DDBJ databases">
        <title>Bacillus chawlae sp. nov., Bacillus glennii sp. nov., and Bacillus saganii sp. nov. Isolated from the Vehicle Assembly Building at Kennedy Space Center where the Viking Spacecraft were Assembled.</title>
        <authorList>
            <person name="Seuylemezian A."/>
            <person name="Vaishampayan P."/>
        </authorList>
    </citation>
    <scope>NUCLEOTIDE SEQUENCE [LARGE SCALE GENOMIC DNA]</scope>
    <source>
        <strain evidence="3 4">L5</strain>
    </source>
</reference>
<evidence type="ECO:0000313" key="3">
    <source>
        <dbReference type="EMBL" id="RUQ28136.1"/>
    </source>
</evidence>
<dbReference type="Gene3D" id="3.30.70.1450">
    <property type="entry name" value="Regulator of K+ conductance, C-terminal domain"/>
    <property type="match status" value="1"/>
</dbReference>
<keyword evidence="4" id="KW-1185">Reference proteome</keyword>
<accession>A0A3S0VXB8</accession>
<organism evidence="3 4">
    <name type="scientific">Peribacillus cavernae</name>
    <dbReference type="NCBI Taxonomy" id="1674310"/>
    <lineage>
        <taxon>Bacteria</taxon>
        <taxon>Bacillati</taxon>
        <taxon>Bacillota</taxon>
        <taxon>Bacilli</taxon>
        <taxon>Bacillales</taxon>
        <taxon>Bacillaceae</taxon>
        <taxon>Peribacillus</taxon>
    </lineage>
</organism>
<dbReference type="OrthoDB" id="9776294at2"/>
<evidence type="ECO:0000313" key="4">
    <source>
        <dbReference type="Proteomes" id="UP000267430"/>
    </source>
</evidence>
<name>A0A3S0VXB8_9BACI</name>
<dbReference type="InterPro" id="IPR006037">
    <property type="entry name" value="RCK_C"/>
</dbReference>
<dbReference type="GO" id="GO:0008324">
    <property type="term" value="F:monoatomic cation transmembrane transporter activity"/>
    <property type="evidence" value="ECO:0007669"/>
    <property type="project" value="InterPro"/>
</dbReference>
<sequence>MKQFLVVGAGSFGGGIIKELYKQECELVVCDINENYLEDYDEFSTYSVVGDMRDDDVLDEFNIEEFDAVFIAIGTDEYSAILVTKKVKERGAKKIIAKASNKEVGEILESVGADRVVNPEEEAGAKIARHEMMSGVAEYFEITKDVSAIEMAVPEQMLGHTLRQLDFSRNYDLTVSLVLRNGKPLLTHFAEIPFKEGDLFLLIGENKKIEKLKKKFQ</sequence>
<comment type="caution">
    <text evidence="3">The sequence shown here is derived from an EMBL/GenBank/DDBJ whole genome shotgun (WGS) entry which is preliminary data.</text>
</comment>
<dbReference type="AlphaFoldDB" id="A0A3S0VXB8"/>
<protein>
    <submittedName>
        <fullName evidence="3">TrkA family potassium uptake protein</fullName>
    </submittedName>
</protein>
<dbReference type="InterPro" id="IPR003148">
    <property type="entry name" value="RCK_N"/>
</dbReference>
<dbReference type="PROSITE" id="PS51202">
    <property type="entry name" value="RCK_C"/>
    <property type="match status" value="1"/>
</dbReference>
<dbReference type="Gene3D" id="3.40.50.720">
    <property type="entry name" value="NAD(P)-binding Rossmann-like Domain"/>
    <property type="match status" value="1"/>
</dbReference>
<dbReference type="InterPro" id="IPR036291">
    <property type="entry name" value="NAD(P)-bd_dom_sf"/>
</dbReference>
<dbReference type="RefSeq" id="WP_126865243.1">
    <property type="nucleotide sequence ID" value="NZ_JAUSTX010000002.1"/>
</dbReference>
<dbReference type="GO" id="GO:0006813">
    <property type="term" value="P:potassium ion transport"/>
    <property type="evidence" value="ECO:0007669"/>
    <property type="project" value="InterPro"/>
</dbReference>
<dbReference type="Pfam" id="PF02080">
    <property type="entry name" value="TrkA_C"/>
    <property type="match status" value="1"/>
</dbReference>
<dbReference type="InterPro" id="IPR050721">
    <property type="entry name" value="Trk_Ktr_HKT_K-transport"/>
</dbReference>
<gene>
    <name evidence="3" type="ORF">ELQ35_12900</name>
</gene>
<dbReference type="SUPFAM" id="SSF51735">
    <property type="entry name" value="NAD(P)-binding Rossmann-fold domains"/>
    <property type="match status" value="1"/>
</dbReference>
<dbReference type="InterPro" id="IPR036721">
    <property type="entry name" value="RCK_C_sf"/>
</dbReference>
<evidence type="ECO:0000259" key="1">
    <source>
        <dbReference type="PROSITE" id="PS51201"/>
    </source>
</evidence>
<feature type="domain" description="RCK N-terminal" evidence="1">
    <location>
        <begin position="1"/>
        <end position="117"/>
    </location>
</feature>
<dbReference type="EMBL" id="RYZZ01000017">
    <property type="protein sequence ID" value="RUQ28136.1"/>
    <property type="molecule type" value="Genomic_DNA"/>
</dbReference>
<dbReference type="Pfam" id="PF02254">
    <property type="entry name" value="TrkA_N"/>
    <property type="match status" value="1"/>
</dbReference>
<dbReference type="PROSITE" id="PS51201">
    <property type="entry name" value="RCK_N"/>
    <property type="match status" value="1"/>
</dbReference>
<feature type="domain" description="RCK C-terminal" evidence="2">
    <location>
        <begin position="135"/>
        <end position="217"/>
    </location>
</feature>
<dbReference type="SUPFAM" id="SSF116726">
    <property type="entry name" value="TrkA C-terminal domain-like"/>
    <property type="match status" value="1"/>
</dbReference>